<gene>
    <name evidence="1" type="ORF">IAD24_05700</name>
</gene>
<name>A0A9D1N4I6_9FIRM</name>
<accession>A0A9D1N4I6</accession>
<dbReference type="EMBL" id="DVNZ01000179">
    <property type="protein sequence ID" value="HIU94639.1"/>
    <property type="molecule type" value="Genomic_DNA"/>
</dbReference>
<proteinExistence type="predicted"/>
<dbReference type="AlphaFoldDB" id="A0A9D1N4I6"/>
<dbReference type="Proteomes" id="UP000824128">
    <property type="component" value="Unassembled WGS sequence"/>
</dbReference>
<evidence type="ECO:0000313" key="2">
    <source>
        <dbReference type="Proteomes" id="UP000824128"/>
    </source>
</evidence>
<protein>
    <submittedName>
        <fullName evidence="1">Uncharacterized protein</fullName>
    </submittedName>
</protein>
<reference evidence="1" key="2">
    <citation type="journal article" date="2021" name="PeerJ">
        <title>Extensive microbial diversity within the chicken gut microbiome revealed by metagenomics and culture.</title>
        <authorList>
            <person name="Gilroy R."/>
            <person name="Ravi A."/>
            <person name="Getino M."/>
            <person name="Pursley I."/>
            <person name="Horton D.L."/>
            <person name="Alikhan N.F."/>
            <person name="Baker D."/>
            <person name="Gharbi K."/>
            <person name="Hall N."/>
            <person name="Watson M."/>
            <person name="Adriaenssens E.M."/>
            <person name="Foster-Nyarko E."/>
            <person name="Jarju S."/>
            <person name="Secka A."/>
            <person name="Antonio M."/>
            <person name="Oren A."/>
            <person name="Chaudhuri R.R."/>
            <person name="La Ragione R."/>
            <person name="Hildebrand F."/>
            <person name="Pallen M.J."/>
        </authorList>
    </citation>
    <scope>NUCLEOTIDE SEQUENCE</scope>
    <source>
        <strain evidence="1">ChiGjej2B2-16831</strain>
    </source>
</reference>
<reference evidence="1" key="1">
    <citation type="submission" date="2020-10" db="EMBL/GenBank/DDBJ databases">
        <authorList>
            <person name="Gilroy R."/>
        </authorList>
    </citation>
    <scope>NUCLEOTIDE SEQUENCE</scope>
    <source>
        <strain evidence="1">ChiGjej2B2-16831</strain>
    </source>
</reference>
<sequence length="119" mass="12177">MNPLLHLAACLALTVAVECGAAALLLRSRRGAYAALLGNLLTNPLLNGALLLLQTAFPAARTAALALLECGAVAGEAALYRRLLPLPVRRAAPLSLLLNALSFGAGQALACIIPLEVSL</sequence>
<comment type="caution">
    <text evidence="1">The sequence shown here is derived from an EMBL/GenBank/DDBJ whole genome shotgun (WGS) entry which is preliminary data.</text>
</comment>
<organism evidence="1 2">
    <name type="scientific">Candidatus Aphodomorpha intestinavium</name>
    <dbReference type="NCBI Taxonomy" id="2840672"/>
    <lineage>
        <taxon>Bacteria</taxon>
        <taxon>Bacillati</taxon>
        <taxon>Bacillota</taxon>
        <taxon>Clostridia</taxon>
        <taxon>Eubacteriales</taxon>
        <taxon>Candidatus Aphodomorpha</taxon>
    </lineage>
</organism>
<evidence type="ECO:0000313" key="1">
    <source>
        <dbReference type="EMBL" id="HIU94639.1"/>
    </source>
</evidence>